<dbReference type="Proteomes" id="UP000486602">
    <property type="component" value="Unassembled WGS sequence"/>
</dbReference>
<evidence type="ECO:0000313" key="2">
    <source>
        <dbReference type="Proteomes" id="UP000486602"/>
    </source>
</evidence>
<name>A0A7K3WLT7_9FLAO</name>
<protein>
    <submittedName>
        <fullName evidence="1">Uncharacterized protein</fullName>
    </submittedName>
</protein>
<comment type="caution">
    <text evidence="1">The sequence shown here is derived from an EMBL/GenBank/DDBJ whole genome shotgun (WGS) entry which is preliminary data.</text>
</comment>
<gene>
    <name evidence="1" type="ORF">G3O08_03705</name>
</gene>
<sequence length="123" mass="14003">MIRLVGIFSLILVLITQSISTSLTLLNFEINRETITALFCINKEKPELHCNGKCYLEKQIKADEESHSEKPQSRVEFLNLVFTITPSETEFLAQIATPVTHNFGYIIPHYSSAFYSIFHPPQG</sequence>
<dbReference type="AlphaFoldDB" id="A0A7K3WLT7"/>
<evidence type="ECO:0000313" key="1">
    <source>
        <dbReference type="EMBL" id="NEN22609.1"/>
    </source>
</evidence>
<dbReference type="EMBL" id="JAAGVY010000004">
    <property type="protein sequence ID" value="NEN22609.1"/>
    <property type="molecule type" value="Genomic_DNA"/>
</dbReference>
<proteinExistence type="predicted"/>
<keyword evidence="2" id="KW-1185">Reference proteome</keyword>
<reference evidence="1 2" key="1">
    <citation type="submission" date="2020-02" db="EMBL/GenBank/DDBJ databases">
        <title>Out from the shadows clarifying the taxonomy of the family Cryomorphaceae and related taxa by utilizing the GTDB taxonomic framework.</title>
        <authorList>
            <person name="Bowman J.P."/>
        </authorList>
    </citation>
    <scope>NUCLEOTIDE SEQUENCE [LARGE SCALE GENOMIC DNA]</scope>
    <source>
        <strain evidence="1 2">QSSC 1-22</strain>
    </source>
</reference>
<dbReference type="RefSeq" id="WP_163283334.1">
    <property type="nucleotide sequence ID" value="NZ_JAAGVY010000004.1"/>
</dbReference>
<organism evidence="1 2">
    <name type="scientific">Cryomorpha ignava</name>
    <dbReference type="NCBI Taxonomy" id="101383"/>
    <lineage>
        <taxon>Bacteria</taxon>
        <taxon>Pseudomonadati</taxon>
        <taxon>Bacteroidota</taxon>
        <taxon>Flavobacteriia</taxon>
        <taxon>Flavobacteriales</taxon>
        <taxon>Cryomorphaceae</taxon>
        <taxon>Cryomorpha</taxon>
    </lineage>
</organism>
<accession>A0A7K3WLT7</accession>